<keyword evidence="2" id="KW-1185">Reference proteome</keyword>
<gene>
    <name evidence="1" type="ORF">MBHS_04019</name>
</gene>
<dbReference type="InterPro" id="IPR005368">
    <property type="entry name" value="UPF0175"/>
</dbReference>
<proteinExistence type="predicted"/>
<organism evidence="1 2">
    <name type="scientific">Candidatus Venteria ishoeyi</name>
    <dbReference type="NCBI Taxonomy" id="1899563"/>
    <lineage>
        <taxon>Bacteria</taxon>
        <taxon>Pseudomonadati</taxon>
        <taxon>Pseudomonadota</taxon>
        <taxon>Gammaproteobacteria</taxon>
        <taxon>Thiotrichales</taxon>
        <taxon>Thiotrichaceae</taxon>
        <taxon>Venteria</taxon>
    </lineage>
</organism>
<dbReference type="EMBL" id="FMSV02000543">
    <property type="protein sequence ID" value="SEH08129.1"/>
    <property type="molecule type" value="Genomic_DNA"/>
</dbReference>
<name>A0A1H6FFK1_9GAMM</name>
<dbReference type="OrthoDB" id="5771430at2"/>
<accession>A0A1H6FFK1</accession>
<evidence type="ECO:0000313" key="2">
    <source>
        <dbReference type="Proteomes" id="UP000236724"/>
    </source>
</evidence>
<sequence>MQHKIQIDCPPEILLGLHMNAETFARLVKKQTAFSLFKDGCISSSMAAHWLNMPRVVFLLQAMESGVELLDDSEDDFRRETSLL</sequence>
<reference evidence="1 2" key="1">
    <citation type="submission" date="2016-10" db="EMBL/GenBank/DDBJ databases">
        <authorList>
            <person name="de Groot N.N."/>
        </authorList>
    </citation>
    <scope>NUCLEOTIDE SEQUENCE [LARGE SCALE GENOMIC DNA]</scope>
    <source>
        <strain evidence="1">MBHS1</strain>
    </source>
</reference>
<dbReference type="Pfam" id="PF03683">
    <property type="entry name" value="UPF0175"/>
    <property type="match status" value="1"/>
</dbReference>
<evidence type="ECO:0000313" key="1">
    <source>
        <dbReference type="EMBL" id="SEH08129.1"/>
    </source>
</evidence>
<dbReference type="AlphaFoldDB" id="A0A1H6FFK1"/>
<dbReference type="RefSeq" id="WP_103921705.1">
    <property type="nucleotide sequence ID" value="NZ_FMSV02000543.1"/>
</dbReference>
<protein>
    <submittedName>
        <fullName evidence="1">Uncharacterized protein</fullName>
    </submittedName>
</protein>
<dbReference type="Proteomes" id="UP000236724">
    <property type="component" value="Unassembled WGS sequence"/>
</dbReference>